<feature type="region of interest" description="Disordered" evidence="1">
    <location>
        <begin position="331"/>
        <end position="376"/>
    </location>
</feature>
<dbReference type="AlphaFoldDB" id="A0AAV3QFN5"/>
<accession>A0AAV3QFN5</accession>
<feature type="compositionally biased region" description="Acidic residues" evidence="1">
    <location>
        <begin position="243"/>
        <end position="275"/>
    </location>
</feature>
<feature type="compositionally biased region" description="Polar residues" evidence="1">
    <location>
        <begin position="571"/>
        <end position="580"/>
    </location>
</feature>
<evidence type="ECO:0000313" key="3">
    <source>
        <dbReference type="Proteomes" id="UP001454036"/>
    </source>
</evidence>
<protein>
    <submittedName>
        <fullName evidence="2">Uncharacterized protein</fullName>
    </submittedName>
</protein>
<gene>
    <name evidence="2" type="ORF">LIER_18131</name>
</gene>
<feature type="region of interest" description="Disordered" evidence="1">
    <location>
        <begin position="500"/>
        <end position="530"/>
    </location>
</feature>
<organism evidence="2 3">
    <name type="scientific">Lithospermum erythrorhizon</name>
    <name type="common">Purple gromwell</name>
    <name type="synonym">Lithospermum officinale var. erythrorhizon</name>
    <dbReference type="NCBI Taxonomy" id="34254"/>
    <lineage>
        <taxon>Eukaryota</taxon>
        <taxon>Viridiplantae</taxon>
        <taxon>Streptophyta</taxon>
        <taxon>Embryophyta</taxon>
        <taxon>Tracheophyta</taxon>
        <taxon>Spermatophyta</taxon>
        <taxon>Magnoliopsida</taxon>
        <taxon>eudicotyledons</taxon>
        <taxon>Gunneridae</taxon>
        <taxon>Pentapetalae</taxon>
        <taxon>asterids</taxon>
        <taxon>lamiids</taxon>
        <taxon>Boraginales</taxon>
        <taxon>Boraginaceae</taxon>
        <taxon>Boraginoideae</taxon>
        <taxon>Lithospermeae</taxon>
        <taxon>Lithospermum</taxon>
    </lineage>
</organism>
<comment type="caution">
    <text evidence="2">The sequence shown here is derived from an EMBL/GenBank/DDBJ whole genome shotgun (WGS) entry which is preliminary data.</text>
</comment>
<feature type="compositionally biased region" description="Pro residues" evidence="1">
    <location>
        <begin position="590"/>
        <end position="604"/>
    </location>
</feature>
<dbReference type="InterPro" id="IPR027267">
    <property type="entry name" value="AH/BAR_dom_sf"/>
</dbReference>
<feature type="region of interest" description="Disordered" evidence="1">
    <location>
        <begin position="242"/>
        <end position="286"/>
    </location>
</feature>
<dbReference type="EMBL" id="BAABME010004317">
    <property type="protein sequence ID" value="GAA0161927.1"/>
    <property type="molecule type" value="Genomic_DNA"/>
</dbReference>
<feature type="compositionally biased region" description="Basic and acidic residues" evidence="1">
    <location>
        <begin position="277"/>
        <end position="286"/>
    </location>
</feature>
<feature type="region of interest" description="Disordered" evidence="1">
    <location>
        <begin position="565"/>
        <end position="604"/>
    </location>
</feature>
<dbReference type="PANTHER" id="PTHR34119">
    <property type="entry name" value="HYDROXYPROLINE-RICH GLYCOPROTEIN-LIKE"/>
    <property type="match status" value="1"/>
</dbReference>
<name>A0AAV3QFN5_LITER</name>
<dbReference type="CDD" id="cd07307">
    <property type="entry name" value="BAR"/>
    <property type="match status" value="1"/>
</dbReference>
<evidence type="ECO:0000313" key="2">
    <source>
        <dbReference type="EMBL" id="GAA0161927.1"/>
    </source>
</evidence>
<feature type="compositionally biased region" description="Polar residues" evidence="1">
    <location>
        <begin position="414"/>
        <end position="432"/>
    </location>
</feature>
<dbReference type="Proteomes" id="UP001454036">
    <property type="component" value="Unassembled WGS sequence"/>
</dbReference>
<dbReference type="Gene3D" id="1.20.1270.60">
    <property type="entry name" value="Arfaptin homology (AH) domain/BAR domain"/>
    <property type="match status" value="1"/>
</dbReference>
<dbReference type="PANTHER" id="PTHR34119:SF1">
    <property type="entry name" value="OS04G0394700 PROTEIN"/>
    <property type="match status" value="1"/>
</dbReference>
<feature type="compositionally biased region" description="Polar residues" evidence="1">
    <location>
        <begin position="500"/>
        <end position="512"/>
    </location>
</feature>
<feature type="region of interest" description="Disordered" evidence="1">
    <location>
        <begin position="414"/>
        <end position="433"/>
    </location>
</feature>
<sequence>MKTSLKKLRGFAGLKHGHRRDKRQRQPMAQWEEIAQAEQEIQDIKDCYDKLLSASAATANSVYELSESFQEIGDCLLEKTALSNFEDEESGKVLLMLGKAQLELQRLVTAYRRHITRTITVPSESLLHELQTVEEMKTQCEEKRLAYVEALKRHKEKGKLKSARGDCFPSQYLQAASDDYDQEANSFLFRMRSLKQGQYRSLLTQAARHHAAQLSLFKNAYACLEGIEPYVKSVAKSHHIEYESNDLEDDSGDDDDDEYGEDDWADAGSSDDSELSFDCRQDQPRHYTRKSMEDLEQLSARSNSFAFSKEVKEASKSAPLFFDRISDPNYKRKEMQSSSSQKHMSYALPMPPETRSPVSVESNAGDPERSQASLSSLNLYHSSPLGKNEYEKLMTNDTISGPLLLDTQSVLRDSNQNIESRSSPPTLSNGFLPTQVDPSFLSDTNNVGRYAFSGPLTDEQWQHNHAVIASSPIGSAVHPLLLGSLLRTPRGWPSSFSKFPSHTDSTFKSSPKISELHELPRPPPSVPFIRPSRHTDYSEPLRHKGTDISTANKVVDSTDVVALPMPPPLTRSLSIPTRGQVTEPMARQIPSPPLTPIPLPTIQR</sequence>
<evidence type="ECO:0000256" key="1">
    <source>
        <dbReference type="SAM" id="MobiDB-lite"/>
    </source>
</evidence>
<proteinExistence type="predicted"/>
<keyword evidence="3" id="KW-1185">Reference proteome</keyword>
<dbReference type="SUPFAM" id="SSF103657">
    <property type="entry name" value="BAR/IMD domain-like"/>
    <property type="match status" value="1"/>
</dbReference>
<reference evidence="2 3" key="1">
    <citation type="submission" date="2024-01" db="EMBL/GenBank/DDBJ databases">
        <title>The complete chloroplast genome sequence of Lithospermum erythrorhizon: insights into the phylogenetic relationship among Boraginaceae species and the maternal lineages of purple gromwells.</title>
        <authorList>
            <person name="Okada T."/>
            <person name="Watanabe K."/>
        </authorList>
    </citation>
    <scope>NUCLEOTIDE SEQUENCE [LARGE SCALE GENOMIC DNA]</scope>
</reference>
<dbReference type="InterPro" id="IPR037488">
    <property type="entry name" value="At2g33490-like"/>
</dbReference>